<proteinExistence type="predicted"/>
<dbReference type="EMBL" id="JAMZIH010001448">
    <property type="protein sequence ID" value="KAJ1678189.1"/>
    <property type="molecule type" value="Genomic_DNA"/>
</dbReference>
<protein>
    <submittedName>
        <fullName evidence="1">Uncharacterized protein</fullName>
    </submittedName>
</protein>
<evidence type="ECO:0000313" key="1">
    <source>
        <dbReference type="EMBL" id="KAJ1678189.1"/>
    </source>
</evidence>
<organism evidence="1 2">
    <name type="scientific">Spiromyces aspiralis</name>
    <dbReference type="NCBI Taxonomy" id="68401"/>
    <lineage>
        <taxon>Eukaryota</taxon>
        <taxon>Fungi</taxon>
        <taxon>Fungi incertae sedis</taxon>
        <taxon>Zoopagomycota</taxon>
        <taxon>Kickxellomycotina</taxon>
        <taxon>Kickxellomycetes</taxon>
        <taxon>Kickxellales</taxon>
        <taxon>Kickxellaceae</taxon>
        <taxon>Spiromyces</taxon>
    </lineage>
</organism>
<accession>A0ACC1HWC6</accession>
<reference evidence="1" key="1">
    <citation type="submission" date="2022-06" db="EMBL/GenBank/DDBJ databases">
        <title>Phylogenomic reconstructions and comparative analyses of Kickxellomycotina fungi.</title>
        <authorList>
            <person name="Reynolds N.K."/>
            <person name="Stajich J.E."/>
            <person name="Barry K."/>
            <person name="Grigoriev I.V."/>
            <person name="Crous P."/>
            <person name="Smith M.E."/>
        </authorList>
    </citation>
    <scope>NUCLEOTIDE SEQUENCE</scope>
    <source>
        <strain evidence="1">RSA 2271</strain>
    </source>
</reference>
<gene>
    <name evidence="1" type="ORF">EV182_004598</name>
</gene>
<dbReference type="Proteomes" id="UP001145114">
    <property type="component" value="Unassembled WGS sequence"/>
</dbReference>
<keyword evidence="2" id="KW-1185">Reference proteome</keyword>
<sequence length="82" mass="8915">MLETDANSIAVPLSKRLAQRFNRPMYIVLDESVKSTTEGQVHNGDSHRHQWVQIESAIFSTLEQVLGGSTIITSSSAAAVST</sequence>
<evidence type="ECO:0000313" key="2">
    <source>
        <dbReference type="Proteomes" id="UP001145114"/>
    </source>
</evidence>
<name>A0ACC1HWC6_9FUNG</name>
<comment type="caution">
    <text evidence="1">The sequence shown here is derived from an EMBL/GenBank/DDBJ whole genome shotgun (WGS) entry which is preliminary data.</text>
</comment>